<dbReference type="Gene3D" id="1.20.58.340">
    <property type="entry name" value="Magnesium transport protein CorA, transmembrane region"/>
    <property type="match status" value="1"/>
</dbReference>
<keyword evidence="5 13" id="KW-0812">Transmembrane</keyword>
<dbReference type="Pfam" id="PF01544">
    <property type="entry name" value="CorA"/>
    <property type="match status" value="1"/>
</dbReference>
<keyword evidence="8" id="KW-0406">Ion transport</keyword>
<evidence type="ECO:0000256" key="10">
    <source>
        <dbReference type="ARBA" id="ARBA00034269"/>
    </source>
</evidence>
<comment type="similarity">
    <text evidence="2">Belongs to the CorA metal ion transporter (MIT) (TC 1.A.35) family.</text>
</comment>
<reference evidence="14" key="1">
    <citation type="submission" date="2020-11" db="EMBL/GenBank/DDBJ databases">
        <title>Genome seq and assembly of Planobacterium sp.</title>
        <authorList>
            <person name="Chhetri G."/>
        </authorList>
    </citation>
    <scope>NUCLEOTIDE SEQUENCE</scope>
    <source>
        <strain evidence="14">GCR5</strain>
    </source>
</reference>
<dbReference type="InterPro" id="IPR045863">
    <property type="entry name" value="CorA_TM1_TM2"/>
</dbReference>
<feature type="coiled-coil region" evidence="12">
    <location>
        <begin position="185"/>
        <end position="219"/>
    </location>
</feature>
<dbReference type="PANTHER" id="PTHR46494:SF1">
    <property type="entry name" value="CORA FAMILY METAL ION TRANSPORTER (EUROFUNG)"/>
    <property type="match status" value="1"/>
</dbReference>
<comment type="subcellular location">
    <subcellularLocation>
        <location evidence="1">Cell membrane</location>
        <topology evidence="1">Multi-pass membrane protein</topology>
    </subcellularLocation>
</comment>
<keyword evidence="4" id="KW-1003">Cell membrane</keyword>
<organism evidence="14 15">
    <name type="scientific">Planobacterium oryzisoli</name>
    <dbReference type="NCBI Taxonomy" id="2771435"/>
    <lineage>
        <taxon>Bacteria</taxon>
        <taxon>Pseudomonadati</taxon>
        <taxon>Bacteroidota</taxon>
        <taxon>Flavobacteriia</taxon>
        <taxon>Flavobacteriales</taxon>
        <taxon>Weeksellaceae</taxon>
        <taxon>Chryseobacterium group</taxon>
        <taxon>Chryseobacterium</taxon>
    </lineage>
</organism>
<keyword evidence="12" id="KW-0175">Coiled coil</keyword>
<sequence>MPIKKLLDGPDIQWIDVLDPQQEDLDRLHSDWGIEKLLLADTIDTNHLPKYEKSGEVHFFLYRQVYERKKKELTYLSDVSSKLGIFLMGKTLITIHRYDLSCIEKSLELHHKQAFTSPDGIVLHLATEILFSYDQESIRLMEIRDRLENQIFLKHRDSSNKLKALYQIKRKAALNTRILLLFSEMVEAMSKLKLKEAEVRELKDRYHDAISDFEHLNSEIINLISMFLALSDQKANQVMKMLAIYSMYFLPITFVAGVYGMNFTHMPELSHPWGYAAVLGLIVLLVLTTYLYVRSKKW</sequence>
<evidence type="ECO:0000256" key="12">
    <source>
        <dbReference type="SAM" id="Coils"/>
    </source>
</evidence>
<evidence type="ECO:0000256" key="2">
    <source>
        <dbReference type="ARBA" id="ARBA00009765"/>
    </source>
</evidence>
<keyword evidence="7 13" id="KW-1133">Transmembrane helix</keyword>
<dbReference type="GO" id="GO:0015095">
    <property type="term" value="F:magnesium ion transmembrane transporter activity"/>
    <property type="evidence" value="ECO:0007669"/>
    <property type="project" value="TreeGrafter"/>
</dbReference>
<evidence type="ECO:0000256" key="9">
    <source>
        <dbReference type="ARBA" id="ARBA00023136"/>
    </source>
</evidence>
<dbReference type="SUPFAM" id="SSF143865">
    <property type="entry name" value="CorA soluble domain-like"/>
    <property type="match status" value="1"/>
</dbReference>
<dbReference type="GO" id="GO:0015087">
    <property type="term" value="F:cobalt ion transmembrane transporter activity"/>
    <property type="evidence" value="ECO:0007669"/>
    <property type="project" value="TreeGrafter"/>
</dbReference>
<evidence type="ECO:0000256" key="6">
    <source>
        <dbReference type="ARBA" id="ARBA00022842"/>
    </source>
</evidence>
<dbReference type="GO" id="GO:0050897">
    <property type="term" value="F:cobalt ion binding"/>
    <property type="evidence" value="ECO:0007669"/>
    <property type="project" value="TreeGrafter"/>
</dbReference>
<keyword evidence="9 13" id="KW-0472">Membrane</keyword>
<evidence type="ECO:0000256" key="7">
    <source>
        <dbReference type="ARBA" id="ARBA00022989"/>
    </source>
</evidence>
<evidence type="ECO:0000256" key="8">
    <source>
        <dbReference type="ARBA" id="ARBA00023065"/>
    </source>
</evidence>
<dbReference type="PANTHER" id="PTHR46494">
    <property type="entry name" value="CORA FAMILY METAL ION TRANSPORTER (EUROFUNG)"/>
    <property type="match status" value="1"/>
</dbReference>
<name>A0A930YVZ5_9FLAO</name>
<dbReference type="SUPFAM" id="SSF144083">
    <property type="entry name" value="Magnesium transport protein CorA, transmembrane region"/>
    <property type="match status" value="1"/>
</dbReference>
<evidence type="ECO:0000256" key="4">
    <source>
        <dbReference type="ARBA" id="ARBA00022475"/>
    </source>
</evidence>
<dbReference type="InterPro" id="IPR045861">
    <property type="entry name" value="CorA_cytoplasmic_dom"/>
</dbReference>
<proteinExistence type="inferred from homology"/>
<evidence type="ECO:0000256" key="11">
    <source>
        <dbReference type="ARBA" id="ARBA00045497"/>
    </source>
</evidence>
<evidence type="ECO:0000256" key="13">
    <source>
        <dbReference type="SAM" id="Phobius"/>
    </source>
</evidence>
<feature type="transmembrane region" description="Helical" evidence="13">
    <location>
        <begin position="273"/>
        <end position="293"/>
    </location>
</feature>
<protein>
    <submittedName>
        <fullName evidence="14">Magnesium transporter CorA</fullName>
    </submittedName>
</protein>
<dbReference type="GO" id="GO:0005886">
    <property type="term" value="C:plasma membrane"/>
    <property type="evidence" value="ECO:0007669"/>
    <property type="project" value="UniProtKB-SubCell"/>
</dbReference>
<dbReference type="FunFam" id="1.20.58.340:FF:000004">
    <property type="entry name" value="Magnesium transport protein CorA"/>
    <property type="match status" value="1"/>
</dbReference>
<dbReference type="Proteomes" id="UP000694480">
    <property type="component" value="Unassembled WGS sequence"/>
</dbReference>
<gene>
    <name evidence="14" type="ORF">IC612_06355</name>
</gene>
<evidence type="ECO:0000256" key="1">
    <source>
        <dbReference type="ARBA" id="ARBA00004651"/>
    </source>
</evidence>
<dbReference type="EMBL" id="JADKYY010000006">
    <property type="protein sequence ID" value="MBF5027418.1"/>
    <property type="molecule type" value="Genomic_DNA"/>
</dbReference>
<comment type="function">
    <text evidence="11">Mediates influx of magnesium ions. Alternates between open and closed states. Activated by low cytoplasmic Mg(2+) levels. Inactive when cytoplasmic Mg(2+) levels are high.</text>
</comment>
<evidence type="ECO:0000313" key="15">
    <source>
        <dbReference type="Proteomes" id="UP000694480"/>
    </source>
</evidence>
<keyword evidence="6" id="KW-0460">Magnesium</keyword>
<dbReference type="InterPro" id="IPR002523">
    <property type="entry name" value="MgTranspt_CorA/ZnTranspt_ZntB"/>
</dbReference>
<feature type="transmembrane region" description="Helical" evidence="13">
    <location>
        <begin position="242"/>
        <end position="261"/>
    </location>
</feature>
<comment type="caution">
    <text evidence="14">The sequence shown here is derived from an EMBL/GenBank/DDBJ whole genome shotgun (WGS) entry which is preliminary data.</text>
</comment>
<dbReference type="AlphaFoldDB" id="A0A930YVZ5"/>
<accession>A0A930YVZ5</accession>
<evidence type="ECO:0000313" key="14">
    <source>
        <dbReference type="EMBL" id="MBF5027418.1"/>
    </source>
</evidence>
<keyword evidence="3" id="KW-0813">Transport</keyword>
<dbReference type="Gene3D" id="3.30.460.20">
    <property type="entry name" value="CorA soluble domain-like"/>
    <property type="match status" value="1"/>
</dbReference>
<keyword evidence="15" id="KW-1185">Reference proteome</keyword>
<dbReference type="GO" id="GO:0000287">
    <property type="term" value="F:magnesium ion binding"/>
    <property type="evidence" value="ECO:0007669"/>
    <property type="project" value="TreeGrafter"/>
</dbReference>
<comment type="catalytic activity">
    <reaction evidence="10">
        <text>Mg(2+)(in) = Mg(2+)(out)</text>
        <dbReference type="Rhea" id="RHEA:29827"/>
        <dbReference type="ChEBI" id="CHEBI:18420"/>
    </reaction>
</comment>
<evidence type="ECO:0000256" key="5">
    <source>
        <dbReference type="ARBA" id="ARBA00022692"/>
    </source>
</evidence>
<dbReference type="RefSeq" id="WP_194739348.1">
    <property type="nucleotide sequence ID" value="NZ_JADKYY010000006.1"/>
</dbReference>
<evidence type="ECO:0000256" key="3">
    <source>
        <dbReference type="ARBA" id="ARBA00022448"/>
    </source>
</evidence>